<dbReference type="AlphaFoldDB" id="A0A1Y2E6N8"/>
<dbReference type="RefSeq" id="XP_040717845.1">
    <property type="nucleotide sequence ID" value="XM_040853729.1"/>
</dbReference>
<comment type="caution">
    <text evidence="1">The sequence shown here is derived from an EMBL/GenBank/DDBJ whole genome shotgun (WGS) entry which is preliminary data.</text>
</comment>
<evidence type="ECO:0000313" key="2">
    <source>
        <dbReference type="Proteomes" id="UP000193689"/>
    </source>
</evidence>
<sequence>MILGDRENNLSHQISRLVRNCLESAIISRTNPLETQLRSQVVEIVRECQEELFTLSTKAVITHHLPRSAYQQTPTESLAETRLTFELTKAQHNRETPEGRGETRCIILMIFQIAPTQMEWPFCTLHNTPRACYTLRFGTFEQLRRNLCRPWRIQLLNATDILRCPFVTSLLNLLRLMRKRRAL</sequence>
<dbReference type="OrthoDB" id="5382659at2759"/>
<evidence type="ECO:0000313" key="1">
    <source>
        <dbReference type="EMBL" id="ORY67221.1"/>
    </source>
</evidence>
<dbReference type="EMBL" id="MCFJ01000004">
    <property type="protein sequence ID" value="ORY67221.1"/>
    <property type="molecule type" value="Genomic_DNA"/>
</dbReference>
<dbReference type="GeneID" id="63769941"/>
<proteinExistence type="predicted"/>
<accession>A0A1Y2E6N8</accession>
<protein>
    <submittedName>
        <fullName evidence="1">Uncharacterized protein</fullName>
    </submittedName>
</protein>
<dbReference type="Proteomes" id="UP000193689">
    <property type="component" value="Unassembled WGS sequence"/>
</dbReference>
<name>A0A1Y2E6N8_9PEZI</name>
<keyword evidence="2" id="KW-1185">Reference proteome</keyword>
<gene>
    <name evidence="1" type="ORF">BCR38DRAFT_153110</name>
</gene>
<reference evidence="1 2" key="1">
    <citation type="submission" date="2016-07" db="EMBL/GenBank/DDBJ databases">
        <title>Pervasive Adenine N6-methylation of Active Genes in Fungi.</title>
        <authorList>
            <consortium name="DOE Joint Genome Institute"/>
            <person name="Mondo S.J."/>
            <person name="Dannebaum R.O."/>
            <person name="Kuo R.C."/>
            <person name="Labutti K."/>
            <person name="Haridas S."/>
            <person name="Kuo A."/>
            <person name="Salamov A."/>
            <person name="Ahrendt S.R."/>
            <person name="Lipzen A."/>
            <person name="Sullivan W."/>
            <person name="Andreopoulos W.B."/>
            <person name="Clum A."/>
            <person name="Lindquist E."/>
            <person name="Daum C."/>
            <person name="Ramamoorthy G.K."/>
            <person name="Gryganskyi A."/>
            <person name="Culley D."/>
            <person name="Magnuson J.K."/>
            <person name="James T.Y."/>
            <person name="O'Malley M.A."/>
            <person name="Stajich J.E."/>
            <person name="Spatafora J.W."/>
            <person name="Visel A."/>
            <person name="Grigoriev I.V."/>
        </authorList>
    </citation>
    <scope>NUCLEOTIDE SEQUENCE [LARGE SCALE GENOMIC DNA]</scope>
    <source>
        <strain evidence="1 2">CBS 129021</strain>
    </source>
</reference>
<organism evidence="1 2">
    <name type="scientific">Pseudomassariella vexata</name>
    <dbReference type="NCBI Taxonomy" id="1141098"/>
    <lineage>
        <taxon>Eukaryota</taxon>
        <taxon>Fungi</taxon>
        <taxon>Dikarya</taxon>
        <taxon>Ascomycota</taxon>
        <taxon>Pezizomycotina</taxon>
        <taxon>Sordariomycetes</taxon>
        <taxon>Xylariomycetidae</taxon>
        <taxon>Amphisphaeriales</taxon>
        <taxon>Pseudomassariaceae</taxon>
        <taxon>Pseudomassariella</taxon>
    </lineage>
</organism>
<dbReference type="InParanoid" id="A0A1Y2E6N8"/>